<name>A0ABQ8T6L7_PERAM</name>
<reference evidence="3 4" key="1">
    <citation type="journal article" date="2022" name="Allergy">
        <title>Genome assembly and annotation of Periplaneta americana reveal a comprehensive cockroach allergen profile.</title>
        <authorList>
            <person name="Wang L."/>
            <person name="Xiong Q."/>
            <person name="Saelim N."/>
            <person name="Wang L."/>
            <person name="Nong W."/>
            <person name="Wan A.T."/>
            <person name="Shi M."/>
            <person name="Liu X."/>
            <person name="Cao Q."/>
            <person name="Hui J.H.L."/>
            <person name="Sookrung N."/>
            <person name="Leung T.F."/>
            <person name="Tungtrongchitr A."/>
            <person name="Tsui S.K.W."/>
        </authorList>
    </citation>
    <scope>NUCLEOTIDE SEQUENCE [LARGE SCALE GENOMIC DNA]</scope>
    <source>
        <strain evidence="3">PWHHKU_190912</strain>
    </source>
</reference>
<sequence>MSPKRGKLWEEWDIKVAIISVRKKGMALQRASNTFSVPKSTLKDKVNSKEEDVDKLVSTKLGREPVLPFELEDSLV</sequence>
<evidence type="ECO:0000256" key="1">
    <source>
        <dbReference type="ARBA" id="ARBA00004123"/>
    </source>
</evidence>
<keyword evidence="4" id="KW-1185">Reference proteome</keyword>
<dbReference type="Gene3D" id="1.10.10.60">
    <property type="entry name" value="Homeodomain-like"/>
    <property type="match status" value="1"/>
</dbReference>
<dbReference type="InterPro" id="IPR009057">
    <property type="entry name" value="Homeodomain-like_sf"/>
</dbReference>
<proteinExistence type="predicted"/>
<dbReference type="Proteomes" id="UP001148838">
    <property type="component" value="Unassembled WGS sequence"/>
</dbReference>
<dbReference type="SUPFAM" id="SSF46689">
    <property type="entry name" value="Homeodomain-like"/>
    <property type="match status" value="1"/>
</dbReference>
<dbReference type="InterPro" id="IPR007889">
    <property type="entry name" value="HTH_Psq"/>
</dbReference>
<dbReference type="EMBL" id="JAJSOF020000015">
    <property type="protein sequence ID" value="KAJ4441345.1"/>
    <property type="molecule type" value="Genomic_DNA"/>
</dbReference>
<protein>
    <recommendedName>
        <fullName evidence="2">HTH psq-type domain-containing protein</fullName>
    </recommendedName>
</protein>
<feature type="domain" description="HTH psq-type" evidence="2">
    <location>
        <begin position="16"/>
        <end position="49"/>
    </location>
</feature>
<gene>
    <name evidence="3" type="ORF">ANN_11200</name>
</gene>
<accession>A0ABQ8T6L7</accession>
<evidence type="ECO:0000259" key="2">
    <source>
        <dbReference type="Pfam" id="PF05225"/>
    </source>
</evidence>
<evidence type="ECO:0000313" key="3">
    <source>
        <dbReference type="EMBL" id="KAJ4441345.1"/>
    </source>
</evidence>
<organism evidence="3 4">
    <name type="scientific">Periplaneta americana</name>
    <name type="common">American cockroach</name>
    <name type="synonym">Blatta americana</name>
    <dbReference type="NCBI Taxonomy" id="6978"/>
    <lineage>
        <taxon>Eukaryota</taxon>
        <taxon>Metazoa</taxon>
        <taxon>Ecdysozoa</taxon>
        <taxon>Arthropoda</taxon>
        <taxon>Hexapoda</taxon>
        <taxon>Insecta</taxon>
        <taxon>Pterygota</taxon>
        <taxon>Neoptera</taxon>
        <taxon>Polyneoptera</taxon>
        <taxon>Dictyoptera</taxon>
        <taxon>Blattodea</taxon>
        <taxon>Blattoidea</taxon>
        <taxon>Blattidae</taxon>
        <taxon>Blattinae</taxon>
        <taxon>Periplaneta</taxon>
    </lineage>
</organism>
<comment type="subcellular location">
    <subcellularLocation>
        <location evidence="1">Nucleus</location>
    </subcellularLocation>
</comment>
<comment type="caution">
    <text evidence="3">The sequence shown here is derived from an EMBL/GenBank/DDBJ whole genome shotgun (WGS) entry which is preliminary data.</text>
</comment>
<dbReference type="Pfam" id="PF05225">
    <property type="entry name" value="HTH_psq"/>
    <property type="match status" value="1"/>
</dbReference>
<evidence type="ECO:0000313" key="4">
    <source>
        <dbReference type="Proteomes" id="UP001148838"/>
    </source>
</evidence>